<protein>
    <submittedName>
        <fullName evidence="1">Uncharacterized protein</fullName>
    </submittedName>
</protein>
<reference evidence="1 2" key="1">
    <citation type="submission" date="2016-02" db="EMBL/GenBank/DDBJ databases">
        <title>Complete genome sequence of Halocynthiibacter arcticus PAMC 20958t from arctic marine sediment.</title>
        <authorList>
            <person name="Lee Y.M."/>
            <person name="Baek K."/>
            <person name="Lee H.K."/>
            <person name="Shin S.C."/>
        </authorList>
    </citation>
    <scope>NUCLEOTIDE SEQUENCE [LARGE SCALE GENOMIC DNA]</scope>
    <source>
        <strain evidence="1">PAMC 20958</strain>
    </source>
</reference>
<accession>A0A126UXN9</accession>
<gene>
    <name evidence="1" type="ORF">RC74_03285</name>
</gene>
<sequence>MPLQKCTWRQNCLSILAGSTSRRDPNIDRISALISENEDNIIICSREGKPPTKKNNDPLGFCVPDEYGGGKYYFHIAPLNRLLGAYPKRFLNNLRDQHVLQGETGKLASRPPKSLGQKGRMYCITLCKEQLM</sequence>
<dbReference type="EMBL" id="CP014327">
    <property type="protein sequence ID" value="AML50416.1"/>
    <property type="molecule type" value="Genomic_DNA"/>
</dbReference>
<evidence type="ECO:0000313" key="1">
    <source>
        <dbReference type="EMBL" id="AML50416.1"/>
    </source>
</evidence>
<name>A0A126UXN9_9RHOB</name>
<keyword evidence="2" id="KW-1185">Reference proteome</keyword>
<proteinExistence type="predicted"/>
<dbReference type="Proteomes" id="UP000070371">
    <property type="component" value="Chromosome"/>
</dbReference>
<organism evidence="1 2">
    <name type="scientific">Falsihalocynthiibacter arcticus</name>
    <dbReference type="NCBI Taxonomy" id="1579316"/>
    <lineage>
        <taxon>Bacteria</taxon>
        <taxon>Pseudomonadati</taxon>
        <taxon>Pseudomonadota</taxon>
        <taxon>Alphaproteobacteria</taxon>
        <taxon>Rhodobacterales</taxon>
        <taxon>Roseobacteraceae</taxon>
        <taxon>Falsihalocynthiibacter</taxon>
    </lineage>
</organism>
<dbReference type="KEGG" id="hat:RC74_03285"/>
<dbReference type="AlphaFoldDB" id="A0A126UXN9"/>
<evidence type="ECO:0000313" key="2">
    <source>
        <dbReference type="Proteomes" id="UP000070371"/>
    </source>
</evidence>
<dbReference type="STRING" id="1579316.RC74_03285"/>